<evidence type="ECO:0000256" key="4">
    <source>
        <dbReference type="ARBA" id="ARBA00022989"/>
    </source>
</evidence>
<evidence type="ECO:0000256" key="5">
    <source>
        <dbReference type="ARBA" id="ARBA00023136"/>
    </source>
</evidence>
<comment type="caution">
    <text evidence="7">The sequence shown here is derived from an EMBL/GenBank/DDBJ whole genome shotgun (WGS) entry which is preliminary data.</text>
</comment>
<evidence type="ECO:0000256" key="2">
    <source>
        <dbReference type="ARBA" id="ARBA00022475"/>
    </source>
</evidence>
<evidence type="ECO:0000256" key="6">
    <source>
        <dbReference type="SAM" id="Phobius"/>
    </source>
</evidence>
<feature type="transmembrane region" description="Helical" evidence="6">
    <location>
        <begin position="175"/>
        <end position="194"/>
    </location>
</feature>
<evidence type="ECO:0000256" key="1">
    <source>
        <dbReference type="ARBA" id="ARBA00004651"/>
    </source>
</evidence>
<evidence type="ECO:0000256" key="3">
    <source>
        <dbReference type="ARBA" id="ARBA00022692"/>
    </source>
</evidence>
<feature type="transmembrane region" description="Helical" evidence="6">
    <location>
        <begin position="114"/>
        <end position="133"/>
    </location>
</feature>
<dbReference type="PANTHER" id="PTHR30250">
    <property type="entry name" value="PST FAMILY PREDICTED COLANIC ACID TRANSPORTER"/>
    <property type="match status" value="1"/>
</dbReference>
<sequence length="481" mass="52981">MLNNSKSNGFIGKFLLYVPVKLLPAFLTVFFIFFLYRFFPGNEYVAYSVSVSCSLIVAQLSAMWVGNSYVYYYSGVADKRSFLSSCLYLVLIISPFAALVAAIIASFFSSAADTFFCVALLCFTQMLFFFMSSVCQAAFLVRQQLMAVIAQLLVQLGVIYFCYQSGSVYYRDAMIALSGGYGAAAAVMLSAVVMGEGLNGPWMASRVLWRDIRSVYNYGAALMPWMLGMLLMLSVDRFSVGYLGLSGGESYLSMKDLFVGVGGLVSMPLLMLVHPLIMKRFREGAFDGALIHSSIGFLIIVFTLLWAVIEFVGFAVFEYFTGKPIVAPMGVLIIAYLGVFLNCAAVYVQKRLEVHRRLRLLAITAIFAAVLSAVFSFLGGLLFGLYGVALGVVVGQFAYFAIVSTTIVRKVDWYEGCVKPLLVAVMAIIVGNLLRVLIDVPLSSAAWWVKAAVWALLFSVFSLVLMWKAISWKDFINAKLN</sequence>
<name>A0AAD2W5Z2_PSEPU</name>
<organism evidence="7 8">
    <name type="scientific">Pseudomonas putida TRO1</name>
    <dbReference type="NCBI Taxonomy" id="1227924"/>
    <lineage>
        <taxon>Bacteria</taxon>
        <taxon>Pseudomonadati</taxon>
        <taxon>Pseudomonadota</taxon>
        <taxon>Gammaproteobacteria</taxon>
        <taxon>Pseudomonadales</taxon>
        <taxon>Pseudomonadaceae</taxon>
        <taxon>Pseudomonas</taxon>
    </lineage>
</organism>
<dbReference type="Proteomes" id="UP000013237">
    <property type="component" value="Unassembled WGS sequence"/>
</dbReference>
<feature type="transmembrane region" description="Helical" evidence="6">
    <location>
        <begin position="329"/>
        <end position="348"/>
    </location>
</feature>
<dbReference type="GO" id="GO:0005886">
    <property type="term" value="C:plasma membrane"/>
    <property type="evidence" value="ECO:0007669"/>
    <property type="project" value="UniProtKB-SubCell"/>
</dbReference>
<feature type="transmembrane region" description="Helical" evidence="6">
    <location>
        <begin position="14"/>
        <end position="38"/>
    </location>
</feature>
<feature type="transmembrane region" description="Helical" evidence="6">
    <location>
        <begin position="444"/>
        <end position="467"/>
    </location>
</feature>
<keyword evidence="2" id="KW-1003">Cell membrane</keyword>
<dbReference type="PANTHER" id="PTHR30250:SF11">
    <property type="entry name" value="O-ANTIGEN TRANSPORTER-RELATED"/>
    <property type="match status" value="1"/>
</dbReference>
<protein>
    <submittedName>
        <fullName evidence="7">Polysaccharide export protein</fullName>
    </submittedName>
</protein>
<reference evidence="7 8" key="1">
    <citation type="submission" date="2013-02" db="EMBL/GenBank/DDBJ databases">
        <title>Insights into the proteome of triclosan-resistant Pseudomonas putida TRO1, isolated from activated sludge.</title>
        <authorList>
            <person name="Lolas I.B."/>
            <person name="Almeida B."/>
            <person name="Starnawski P.M."/>
            <person name="Soenderkaer M."/>
            <person name="Nielsen K.L."/>
            <person name="Nielsen J.L."/>
        </authorList>
    </citation>
    <scope>NUCLEOTIDE SEQUENCE [LARGE SCALE GENOMIC DNA]</scope>
    <source>
        <strain evidence="7 8">TRO1</strain>
    </source>
</reference>
<accession>A0AAD2W5Z2</accession>
<feature type="transmembrane region" description="Helical" evidence="6">
    <location>
        <begin position="215"/>
        <end position="235"/>
    </location>
</feature>
<gene>
    <name evidence="7" type="ORF">C206_25528</name>
</gene>
<keyword evidence="5 6" id="KW-0472">Membrane</keyword>
<dbReference type="InterPro" id="IPR050833">
    <property type="entry name" value="Poly_Biosynth_Transport"/>
</dbReference>
<evidence type="ECO:0000313" key="7">
    <source>
        <dbReference type="EMBL" id="ENY74779.1"/>
    </source>
</evidence>
<feature type="transmembrane region" description="Helical" evidence="6">
    <location>
        <begin position="44"/>
        <end position="65"/>
    </location>
</feature>
<proteinExistence type="predicted"/>
<dbReference type="RefSeq" id="WP_004577181.1">
    <property type="nucleotide sequence ID" value="NZ_APBQ01000166.1"/>
</dbReference>
<dbReference type="EMBL" id="APBQ01000166">
    <property type="protein sequence ID" value="ENY74779.1"/>
    <property type="molecule type" value="Genomic_DNA"/>
</dbReference>
<evidence type="ECO:0000313" key="8">
    <source>
        <dbReference type="Proteomes" id="UP000013237"/>
    </source>
</evidence>
<feature type="transmembrane region" description="Helical" evidence="6">
    <location>
        <begin position="86"/>
        <end position="108"/>
    </location>
</feature>
<feature type="transmembrane region" description="Helical" evidence="6">
    <location>
        <begin position="385"/>
        <end position="408"/>
    </location>
</feature>
<feature type="transmembrane region" description="Helical" evidence="6">
    <location>
        <begin position="360"/>
        <end position="379"/>
    </location>
</feature>
<feature type="transmembrane region" description="Helical" evidence="6">
    <location>
        <begin position="257"/>
        <end position="277"/>
    </location>
</feature>
<feature type="transmembrane region" description="Helical" evidence="6">
    <location>
        <begin position="420"/>
        <end position="438"/>
    </location>
</feature>
<feature type="transmembrane region" description="Helical" evidence="6">
    <location>
        <begin position="145"/>
        <end position="163"/>
    </location>
</feature>
<dbReference type="AlphaFoldDB" id="A0AAD2W5Z2"/>
<keyword evidence="3 6" id="KW-0812">Transmembrane</keyword>
<keyword evidence="4 6" id="KW-1133">Transmembrane helix</keyword>
<feature type="transmembrane region" description="Helical" evidence="6">
    <location>
        <begin position="289"/>
        <end position="309"/>
    </location>
</feature>
<comment type="subcellular location">
    <subcellularLocation>
        <location evidence="1">Cell membrane</location>
        <topology evidence="1">Multi-pass membrane protein</topology>
    </subcellularLocation>
</comment>